<reference evidence="14" key="1">
    <citation type="journal article" date="2020" name="Stud. Mycol.">
        <title>101 Dothideomycetes genomes: a test case for predicting lifestyles and emergence of pathogens.</title>
        <authorList>
            <person name="Haridas S."/>
            <person name="Albert R."/>
            <person name="Binder M."/>
            <person name="Bloem J."/>
            <person name="Labutti K."/>
            <person name="Salamov A."/>
            <person name="Andreopoulos B."/>
            <person name="Baker S."/>
            <person name="Barry K."/>
            <person name="Bills G."/>
            <person name="Bluhm B."/>
            <person name="Cannon C."/>
            <person name="Castanera R."/>
            <person name="Culley D."/>
            <person name="Daum C."/>
            <person name="Ezra D."/>
            <person name="Gonzalez J."/>
            <person name="Henrissat B."/>
            <person name="Kuo A."/>
            <person name="Liang C."/>
            <person name="Lipzen A."/>
            <person name="Lutzoni F."/>
            <person name="Magnuson J."/>
            <person name="Mondo S."/>
            <person name="Nolan M."/>
            <person name="Ohm R."/>
            <person name="Pangilinan J."/>
            <person name="Park H.-J."/>
            <person name="Ramirez L."/>
            <person name="Alfaro M."/>
            <person name="Sun H."/>
            <person name="Tritt A."/>
            <person name="Yoshinaga Y."/>
            <person name="Zwiers L.-H."/>
            <person name="Turgeon B."/>
            <person name="Goodwin S."/>
            <person name="Spatafora J."/>
            <person name="Crous P."/>
            <person name="Grigoriev I."/>
        </authorList>
    </citation>
    <scope>NUCLEOTIDE SEQUENCE</scope>
    <source>
        <strain evidence="14">CBS 262.69</strain>
    </source>
</reference>
<evidence type="ECO:0000313" key="15">
    <source>
        <dbReference type="Proteomes" id="UP000799640"/>
    </source>
</evidence>
<dbReference type="PANTHER" id="PTHR11451">
    <property type="entry name" value="THREONINE-TRNA LIGASE"/>
    <property type="match status" value="1"/>
</dbReference>
<dbReference type="InterPro" id="IPR004154">
    <property type="entry name" value="Anticodon-bd"/>
</dbReference>
<dbReference type="InterPro" id="IPR045864">
    <property type="entry name" value="aa-tRNA-synth_II/BPL/LPL"/>
</dbReference>
<comment type="similarity">
    <text evidence="2">Belongs to the class-II aminoacyl-tRNA synthetase family.</text>
</comment>
<evidence type="ECO:0000256" key="3">
    <source>
        <dbReference type="ARBA" id="ARBA00013163"/>
    </source>
</evidence>
<keyword evidence="7" id="KW-0648">Protein biosynthesis</keyword>
<dbReference type="Pfam" id="PF00587">
    <property type="entry name" value="tRNA-synt_2b"/>
    <property type="match status" value="1"/>
</dbReference>
<dbReference type="InterPro" id="IPR002314">
    <property type="entry name" value="aa-tRNA-synt_IIb"/>
</dbReference>
<name>A0A6G1I0S5_9PEZI</name>
<evidence type="ECO:0000256" key="5">
    <source>
        <dbReference type="ARBA" id="ARBA00022741"/>
    </source>
</evidence>
<dbReference type="PRINTS" id="PR01047">
    <property type="entry name" value="TRNASYNTHTHR"/>
</dbReference>
<feature type="non-terminal residue" evidence="14">
    <location>
        <position position="1"/>
    </location>
</feature>
<proteinExistence type="inferred from homology"/>
<dbReference type="EC" id="6.1.1.3" evidence="3"/>
<keyword evidence="5" id="KW-0547">Nucleotide-binding</keyword>
<keyword evidence="15" id="KW-1185">Reference proteome</keyword>
<protein>
    <recommendedName>
        <fullName evidence="3">threonine--tRNA ligase</fullName>
        <ecNumber evidence="3">6.1.1.3</ecNumber>
    </recommendedName>
    <alternativeName>
        <fullName evidence="11">Threonyl-tRNA synthetase</fullName>
    </alternativeName>
</protein>
<keyword evidence="6" id="KW-0067">ATP-binding</keyword>
<feature type="domain" description="Aminoacyl-transfer RNA synthetases class-II family profile" evidence="13">
    <location>
        <begin position="42"/>
        <end position="334"/>
    </location>
</feature>
<evidence type="ECO:0000256" key="12">
    <source>
        <dbReference type="ARBA" id="ARBA00049515"/>
    </source>
</evidence>
<dbReference type="GO" id="GO:0006435">
    <property type="term" value="P:threonyl-tRNA aminoacylation"/>
    <property type="evidence" value="ECO:0007669"/>
    <property type="project" value="InterPro"/>
</dbReference>
<comment type="subcellular location">
    <subcellularLocation>
        <location evidence="1">Mitochondrion matrix</location>
    </subcellularLocation>
</comment>
<dbReference type="OrthoDB" id="5423599at2759"/>
<dbReference type="SUPFAM" id="SSF55681">
    <property type="entry name" value="Class II aaRS and biotin synthetases"/>
    <property type="match status" value="1"/>
</dbReference>
<dbReference type="InterPro" id="IPR036621">
    <property type="entry name" value="Anticodon-bd_dom_sf"/>
</dbReference>
<keyword evidence="10" id="KW-0030">Aminoacyl-tRNA synthetase</keyword>
<dbReference type="Proteomes" id="UP000799640">
    <property type="component" value="Unassembled WGS sequence"/>
</dbReference>
<dbReference type="PANTHER" id="PTHR11451:SF50">
    <property type="entry name" value="THREONINE--TRNA LIGASE, MITOCHONDRIAL"/>
    <property type="match status" value="1"/>
</dbReference>
<evidence type="ECO:0000256" key="9">
    <source>
        <dbReference type="ARBA" id="ARBA00023128"/>
    </source>
</evidence>
<dbReference type="InterPro" id="IPR033728">
    <property type="entry name" value="ThrRS_core"/>
</dbReference>
<accession>A0A6G1I0S5</accession>
<evidence type="ECO:0000256" key="2">
    <source>
        <dbReference type="ARBA" id="ARBA00008226"/>
    </source>
</evidence>
<dbReference type="InterPro" id="IPR006195">
    <property type="entry name" value="aa-tRNA-synth_II"/>
</dbReference>
<dbReference type="CDD" id="cd00771">
    <property type="entry name" value="ThrRS_core"/>
    <property type="match status" value="1"/>
</dbReference>
<evidence type="ECO:0000256" key="1">
    <source>
        <dbReference type="ARBA" id="ARBA00004305"/>
    </source>
</evidence>
<dbReference type="AlphaFoldDB" id="A0A6G1I0S5"/>
<evidence type="ECO:0000256" key="11">
    <source>
        <dbReference type="ARBA" id="ARBA00031900"/>
    </source>
</evidence>
<dbReference type="GO" id="GO:0005759">
    <property type="term" value="C:mitochondrial matrix"/>
    <property type="evidence" value="ECO:0007669"/>
    <property type="project" value="UniProtKB-SubCell"/>
</dbReference>
<evidence type="ECO:0000256" key="8">
    <source>
        <dbReference type="ARBA" id="ARBA00022946"/>
    </source>
</evidence>
<dbReference type="SUPFAM" id="SSF52954">
    <property type="entry name" value="Class II aaRS ABD-related"/>
    <property type="match status" value="1"/>
</dbReference>
<keyword evidence="8" id="KW-0809">Transit peptide</keyword>
<dbReference type="InterPro" id="IPR002320">
    <property type="entry name" value="Thr-tRNA-ligase_IIa"/>
</dbReference>
<feature type="non-terminal residue" evidence="14">
    <location>
        <position position="426"/>
    </location>
</feature>
<dbReference type="EMBL" id="ML996692">
    <property type="protein sequence ID" value="KAF2401880.1"/>
    <property type="molecule type" value="Genomic_DNA"/>
</dbReference>
<evidence type="ECO:0000256" key="10">
    <source>
        <dbReference type="ARBA" id="ARBA00023146"/>
    </source>
</evidence>
<sequence length="426" mass="46689">STPPKPPADHRELATAQGLFTTSTYSPGSPLLLPNGADMFIKLTSFLRSLYPQFGFREVITPTIYKQSLWERSGHWVNYAEDMFAVRGRGATGSTAGEAGEDEEFGLKPMNCPGHCLLFASEKRSYRDLPVRFADFSPLHRNEISGALSGLTRVRRFHQDDGHIFCRPAQIEAEIKRTMEFIQLVYSDVFDLGPYRLVLSTRPTDNFIGTIAEWDAAEAQLTRALDSTGREWTLNAGDGAFYGPKIDVILRDSDGKEHQTATIQLDFQLPQRFGLSYTAPAPELEAHGAVGPDTDPELLATSGSVTPVIIHRAVLGSLERFLALLIEHYNGRYPLWLSPRPMIFLTVGQSEAELAALQRVVEQVPGNAPFADVGRRGEALLHVETDTSARGLGKKVHEAKAAGYNIIGVVGPRDAVKGTVSLEVGG</sequence>
<comment type="catalytic activity">
    <reaction evidence="12">
        <text>tRNA(Thr) + L-threonine + ATP = L-threonyl-tRNA(Thr) + AMP + diphosphate + H(+)</text>
        <dbReference type="Rhea" id="RHEA:24624"/>
        <dbReference type="Rhea" id="RHEA-COMP:9670"/>
        <dbReference type="Rhea" id="RHEA-COMP:9704"/>
        <dbReference type="ChEBI" id="CHEBI:15378"/>
        <dbReference type="ChEBI" id="CHEBI:30616"/>
        <dbReference type="ChEBI" id="CHEBI:33019"/>
        <dbReference type="ChEBI" id="CHEBI:57926"/>
        <dbReference type="ChEBI" id="CHEBI:78442"/>
        <dbReference type="ChEBI" id="CHEBI:78534"/>
        <dbReference type="ChEBI" id="CHEBI:456215"/>
        <dbReference type="EC" id="6.1.1.3"/>
    </reaction>
</comment>
<dbReference type="GO" id="GO:0004829">
    <property type="term" value="F:threonine-tRNA ligase activity"/>
    <property type="evidence" value="ECO:0007669"/>
    <property type="project" value="UniProtKB-EC"/>
</dbReference>
<keyword evidence="4" id="KW-0436">Ligase</keyword>
<dbReference type="Gene3D" id="3.40.50.800">
    <property type="entry name" value="Anticodon-binding domain"/>
    <property type="match status" value="1"/>
</dbReference>
<dbReference type="FunFam" id="3.30.930.10:FF:000039">
    <property type="entry name" value="Threonyl-tRNA synthetase, mitochondrial"/>
    <property type="match status" value="1"/>
</dbReference>
<evidence type="ECO:0000259" key="13">
    <source>
        <dbReference type="PROSITE" id="PS50862"/>
    </source>
</evidence>
<evidence type="ECO:0000256" key="6">
    <source>
        <dbReference type="ARBA" id="ARBA00022840"/>
    </source>
</evidence>
<evidence type="ECO:0000313" key="14">
    <source>
        <dbReference type="EMBL" id="KAF2401880.1"/>
    </source>
</evidence>
<dbReference type="PROSITE" id="PS50862">
    <property type="entry name" value="AA_TRNA_LIGASE_II"/>
    <property type="match status" value="1"/>
</dbReference>
<dbReference type="GO" id="GO:0005524">
    <property type="term" value="F:ATP binding"/>
    <property type="evidence" value="ECO:0007669"/>
    <property type="project" value="UniProtKB-KW"/>
</dbReference>
<dbReference type="Pfam" id="PF03129">
    <property type="entry name" value="HGTP_anticodon"/>
    <property type="match status" value="1"/>
</dbReference>
<evidence type="ECO:0000256" key="4">
    <source>
        <dbReference type="ARBA" id="ARBA00022598"/>
    </source>
</evidence>
<organism evidence="14 15">
    <name type="scientific">Trichodelitschia bisporula</name>
    <dbReference type="NCBI Taxonomy" id="703511"/>
    <lineage>
        <taxon>Eukaryota</taxon>
        <taxon>Fungi</taxon>
        <taxon>Dikarya</taxon>
        <taxon>Ascomycota</taxon>
        <taxon>Pezizomycotina</taxon>
        <taxon>Dothideomycetes</taxon>
        <taxon>Dothideomycetes incertae sedis</taxon>
        <taxon>Phaeotrichales</taxon>
        <taxon>Phaeotrichaceae</taxon>
        <taxon>Trichodelitschia</taxon>
    </lineage>
</organism>
<keyword evidence="9" id="KW-0496">Mitochondrion</keyword>
<dbReference type="Gene3D" id="3.30.930.10">
    <property type="entry name" value="Bira Bifunctional Protein, Domain 2"/>
    <property type="match status" value="1"/>
</dbReference>
<gene>
    <name evidence="14" type="ORF">EJ06DRAFT_449632</name>
</gene>
<evidence type="ECO:0000256" key="7">
    <source>
        <dbReference type="ARBA" id="ARBA00022917"/>
    </source>
</evidence>